<dbReference type="GO" id="GO:0019748">
    <property type="term" value="P:secondary metabolic process"/>
    <property type="evidence" value="ECO:0007669"/>
    <property type="project" value="TreeGrafter"/>
</dbReference>
<dbReference type="GO" id="GO:0005737">
    <property type="term" value="C:cytoplasm"/>
    <property type="evidence" value="ECO:0007669"/>
    <property type="project" value="TreeGrafter"/>
</dbReference>
<dbReference type="RefSeq" id="WP_183612418.1">
    <property type="nucleotide sequence ID" value="NZ_JACICY010000002.1"/>
</dbReference>
<accession>A0A7W5ZXV6</accession>
<proteinExistence type="predicted"/>
<evidence type="ECO:0000313" key="3">
    <source>
        <dbReference type="EMBL" id="MBB3860182.1"/>
    </source>
</evidence>
<feature type="domain" description="Amidohydrolase-related" evidence="2">
    <location>
        <begin position="65"/>
        <end position="407"/>
    </location>
</feature>
<dbReference type="Gene3D" id="3.20.20.140">
    <property type="entry name" value="Metal-dependent hydrolases"/>
    <property type="match status" value="1"/>
</dbReference>
<organism evidence="3 4">
    <name type="scientific">Novosphingobium hassiacum</name>
    <dbReference type="NCBI Taxonomy" id="173676"/>
    <lineage>
        <taxon>Bacteria</taxon>
        <taxon>Pseudomonadati</taxon>
        <taxon>Pseudomonadota</taxon>
        <taxon>Alphaproteobacteria</taxon>
        <taxon>Sphingomonadales</taxon>
        <taxon>Sphingomonadaceae</taxon>
        <taxon>Novosphingobium</taxon>
    </lineage>
</organism>
<dbReference type="InterPro" id="IPR032466">
    <property type="entry name" value="Metal_Hydrolase"/>
</dbReference>
<dbReference type="GO" id="GO:0016787">
    <property type="term" value="F:hydrolase activity"/>
    <property type="evidence" value="ECO:0007669"/>
    <property type="project" value="UniProtKB-KW"/>
</dbReference>
<keyword evidence="4" id="KW-1185">Reference proteome</keyword>
<evidence type="ECO:0000259" key="2">
    <source>
        <dbReference type="Pfam" id="PF04909"/>
    </source>
</evidence>
<dbReference type="EMBL" id="JACICY010000002">
    <property type="protein sequence ID" value="MBB3860182.1"/>
    <property type="molecule type" value="Genomic_DNA"/>
</dbReference>
<sequence>MASNSEIVANPANAWRLDAPKVEGWGRDVRPGTDKHFIVSVDTHMSPPVKLFHERMDEKYHHLLPRIEKREDGERYIVMPGARDERLIVADFEGDDLLRSTSGADLLSKDLDSGVITGLPRIADQDRDGVDAEVIFPNGAALLMWSSRNNEMVDAQARVWNDWAMEQCAPFLHRCNPTAAICTADIDLAVAEIERVAKLGYRILALPNKPIFGEHDVNDINYNLPVFDRMWAVIQDHDLAITYHVSTGRDPRAARGNGGAIINYVCHSLSPTIEPIVNMCASGVFERFPGLRAATIEADAGWVPWMMQKMDEAYLKHHFWVRPKMKNLPSEYYRSNCFASFGEDKAAMALVEEFGLEDNFMWANDYPHHEGSWPFSAQALYRTLGNGLREETRAKLLGLNAAKAFRFDVPERYRTQ</sequence>
<keyword evidence="1" id="KW-0456">Lyase</keyword>
<protein>
    <submittedName>
        <fullName evidence="3">Putative TIM-barrel fold metal-dependent hydrolase</fullName>
    </submittedName>
</protein>
<dbReference type="Proteomes" id="UP000562395">
    <property type="component" value="Unassembled WGS sequence"/>
</dbReference>
<dbReference type="InterPro" id="IPR032465">
    <property type="entry name" value="ACMSD"/>
</dbReference>
<dbReference type="PANTHER" id="PTHR21240">
    <property type="entry name" value="2-AMINO-3-CARBOXYLMUCONATE-6-SEMIALDEHYDE DECARBOXYLASE"/>
    <property type="match status" value="1"/>
</dbReference>
<keyword evidence="3" id="KW-0378">Hydrolase</keyword>
<dbReference type="Pfam" id="PF04909">
    <property type="entry name" value="Amidohydro_2"/>
    <property type="match status" value="1"/>
</dbReference>
<gene>
    <name evidence="3" type="ORF">GGQ88_001443</name>
</gene>
<name>A0A7W5ZXV6_9SPHN</name>
<evidence type="ECO:0000256" key="1">
    <source>
        <dbReference type="ARBA" id="ARBA00023239"/>
    </source>
</evidence>
<dbReference type="SUPFAM" id="SSF51556">
    <property type="entry name" value="Metallo-dependent hydrolases"/>
    <property type="match status" value="1"/>
</dbReference>
<dbReference type="GO" id="GO:0016831">
    <property type="term" value="F:carboxy-lyase activity"/>
    <property type="evidence" value="ECO:0007669"/>
    <property type="project" value="InterPro"/>
</dbReference>
<dbReference type="InterPro" id="IPR006680">
    <property type="entry name" value="Amidohydro-rel"/>
</dbReference>
<comment type="caution">
    <text evidence="3">The sequence shown here is derived from an EMBL/GenBank/DDBJ whole genome shotgun (WGS) entry which is preliminary data.</text>
</comment>
<dbReference type="PANTHER" id="PTHR21240:SF28">
    <property type="entry name" value="ISO-OROTATE DECARBOXYLASE (EUROFUNG)"/>
    <property type="match status" value="1"/>
</dbReference>
<dbReference type="AlphaFoldDB" id="A0A7W5ZXV6"/>
<evidence type="ECO:0000313" key="4">
    <source>
        <dbReference type="Proteomes" id="UP000562395"/>
    </source>
</evidence>
<reference evidence="3 4" key="1">
    <citation type="submission" date="2020-08" db="EMBL/GenBank/DDBJ databases">
        <title>Genomic Encyclopedia of Type Strains, Phase IV (KMG-IV): sequencing the most valuable type-strain genomes for metagenomic binning, comparative biology and taxonomic classification.</title>
        <authorList>
            <person name="Goeker M."/>
        </authorList>
    </citation>
    <scope>NUCLEOTIDE SEQUENCE [LARGE SCALE GENOMIC DNA]</scope>
    <source>
        <strain evidence="3 4">DSM 14552</strain>
    </source>
</reference>